<sequence length="180" mass="20130">MVMSGIPPNEIKRCPGYKEVACPGPARLNCQTNTECASRGGGICCLKECDVECRKIDILVYSYNGAFGQEAYRQNIILVSMAQHMVKRGLGEIECNGSSPVVSPLSEPTPVESTNFLRMFTICYGIYLFVSIFNCDAEKMGSQLRRMCLEALLRQNIGWYDTVQDRNFLSQISDGNSWTR</sequence>
<accession>A0A8J2JN41</accession>
<dbReference type="AlphaFoldDB" id="A0A8J2JN41"/>
<gene>
    <name evidence="1" type="ORF">AFUS01_LOCUS2256</name>
</gene>
<protein>
    <submittedName>
        <fullName evidence="1">Uncharacterized protein</fullName>
    </submittedName>
</protein>
<proteinExistence type="predicted"/>
<dbReference type="OrthoDB" id="6500128at2759"/>
<comment type="caution">
    <text evidence="1">The sequence shown here is derived from an EMBL/GenBank/DDBJ whole genome shotgun (WGS) entry which is preliminary data.</text>
</comment>
<dbReference type="Proteomes" id="UP000708208">
    <property type="component" value="Unassembled WGS sequence"/>
</dbReference>
<evidence type="ECO:0000313" key="2">
    <source>
        <dbReference type="Proteomes" id="UP000708208"/>
    </source>
</evidence>
<reference evidence="1" key="1">
    <citation type="submission" date="2021-06" db="EMBL/GenBank/DDBJ databases">
        <authorList>
            <person name="Hodson N. C."/>
            <person name="Mongue J. A."/>
            <person name="Jaron S. K."/>
        </authorList>
    </citation>
    <scope>NUCLEOTIDE SEQUENCE</scope>
</reference>
<organism evidence="1 2">
    <name type="scientific">Allacma fusca</name>
    <dbReference type="NCBI Taxonomy" id="39272"/>
    <lineage>
        <taxon>Eukaryota</taxon>
        <taxon>Metazoa</taxon>
        <taxon>Ecdysozoa</taxon>
        <taxon>Arthropoda</taxon>
        <taxon>Hexapoda</taxon>
        <taxon>Collembola</taxon>
        <taxon>Symphypleona</taxon>
        <taxon>Sminthuridae</taxon>
        <taxon>Allacma</taxon>
    </lineage>
</organism>
<name>A0A8J2JN41_9HEXA</name>
<evidence type="ECO:0000313" key="1">
    <source>
        <dbReference type="EMBL" id="CAG7673197.1"/>
    </source>
</evidence>
<dbReference type="EMBL" id="CAJVCH010012815">
    <property type="protein sequence ID" value="CAG7673197.1"/>
    <property type="molecule type" value="Genomic_DNA"/>
</dbReference>
<keyword evidence="2" id="KW-1185">Reference proteome</keyword>